<evidence type="ECO:0000313" key="9">
    <source>
        <dbReference type="EMBL" id="GAA5484235.1"/>
    </source>
</evidence>
<feature type="domain" description="MotA/TolQ/ExbB proton channel" evidence="8">
    <location>
        <begin position="81"/>
        <end position="181"/>
    </location>
</feature>
<proteinExistence type="inferred from homology"/>
<evidence type="ECO:0000256" key="4">
    <source>
        <dbReference type="ARBA" id="ARBA00022989"/>
    </source>
</evidence>
<dbReference type="PANTHER" id="PTHR30625:SF11">
    <property type="entry name" value="MOTA_TOLQ_EXBB PROTON CHANNEL DOMAIN-CONTAINING PROTEIN"/>
    <property type="match status" value="1"/>
</dbReference>
<gene>
    <name evidence="9" type="primary">tolQ_8</name>
    <name evidence="9" type="ORF">Hsar01_03476</name>
</gene>
<keyword evidence="3 7" id="KW-0812">Transmembrane</keyword>
<evidence type="ECO:0000256" key="1">
    <source>
        <dbReference type="ARBA" id="ARBA00004651"/>
    </source>
</evidence>
<organism evidence="9 10">
    <name type="scientific">Haloferula sargassicola</name>
    <dbReference type="NCBI Taxonomy" id="490096"/>
    <lineage>
        <taxon>Bacteria</taxon>
        <taxon>Pseudomonadati</taxon>
        <taxon>Verrucomicrobiota</taxon>
        <taxon>Verrucomicrobiia</taxon>
        <taxon>Verrucomicrobiales</taxon>
        <taxon>Verrucomicrobiaceae</taxon>
        <taxon>Haloferula</taxon>
    </lineage>
</organism>
<keyword evidence="2" id="KW-1003">Cell membrane</keyword>
<feature type="transmembrane region" description="Helical" evidence="7">
    <location>
        <begin position="20"/>
        <end position="40"/>
    </location>
</feature>
<name>A0ABP9URS2_9BACT</name>
<dbReference type="RefSeq" id="WP_353568333.1">
    <property type="nucleotide sequence ID" value="NZ_BAABRI010000022.1"/>
</dbReference>
<dbReference type="PANTHER" id="PTHR30625">
    <property type="entry name" value="PROTEIN TOLQ"/>
    <property type="match status" value="1"/>
</dbReference>
<keyword evidence="4 7" id="KW-1133">Transmembrane helix</keyword>
<accession>A0ABP9URS2</accession>
<feature type="transmembrane region" description="Helical" evidence="7">
    <location>
        <begin position="112"/>
        <end position="134"/>
    </location>
</feature>
<comment type="similarity">
    <text evidence="6">Belongs to the exbB/tolQ family.</text>
</comment>
<comment type="caution">
    <text evidence="9">The sequence shown here is derived from an EMBL/GenBank/DDBJ whole genome shotgun (WGS) entry which is preliminary data.</text>
</comment>
<sequence>MWSIFREALQTFLTGGGIMYMLGSVAFILYATAFAALAYVSRGNLNDKQSADWPQWLKDPEHAPGRLGEALRYVVHGERLTIKTVQRRMNEVRANVVSAIDRRLLVVNTLTAAAPLAGLLGTVMGMLAMFAGLAQGKGQQGMQAVAQGMQEALITTQTGLTIALPGLFIALIVKSKRDAVSAALARLESLILTTRFHREP</sequence>
<evidence type="ECO:0000256" key="5">
    <source>
        <dbReference type="ARBA" id="ARBA00023136"/>
    </source>
</evidence>
<dbReference type="EMBL" id="BAABRI010000022">
    <property type="protein sequence ID" value="GAA5484235.1"/>
    <property type="molecule type" value="Genomic_DNA"/>
</dbReference>
<evidence type="ECO:0000256" key="7">
    <source>
        <dbReference type="SAM" id="Phobius"/>
    </source>
</evidence>
<evidence type="ECO:0000256" key="6">
    <source>
        <dbReference type="RuleBase" id="RU004057"/>
    </source>
</evidence>
<evidence type="ECO:0000256" key="2">
    <source>
        <dbReference type="ARBA" id="ARBA00022475"/>
    </source>
</evidence>
<evidence type="ECO:0000256" key="3">
    <source>
        <dbReference type="ARBA" id="ARBA00022692"/>
    </source>
</evidence>
<dbReference type="InterPro" id="IPR050790">
    <property type="entry name" value="ExbB/TolQ_transport"/>
</dbReference>
<dbReference type="Proteomes" id="UP001476282">
    <property type="component" value="Unassembled WGS sequence"/>
</dbReference>
<protein>
    <submittedName>
        <fullName evidence="9">Tol-Pal system protein TolQ</fullName>
    </submittedName>
</protein>
<dbReference type="Pfam" id="PF01618">
    <property type="entry name" value="MotA_ExbB"/>
    <property type="match status" value="1"/>
</dbReference>
<feature type="transmembrane region" description="Helical" evidence="7">
    <location>
        <begin position="154"/>
        <end position="173"/>
    </location>
</feature>
<keyword evidence="6" id="KW-0813">Transport</keyword>
<evidence type="ECO:0000313" key="10">
    <source>
        <dbReference type="Proteomes" id="UP001476282"/>
    </source>
</evidence>
<keyword evidence="10" id="KW-1185">Reference proteome</keyword>
<keyword evidence="5 7" id="KW-0472">Membrane</keyword>
<keyword evidence="6" id="KW-0653">Protein transport</keyword>
<reference evidence="9 10" key="1">
    <citation type="submission" date="2024-02" db="EMBL/GenBank/DDBJ databases">
        <title>Haloferula sargassicola NBRC 104335.</title>
        <authorList>
            <person name="Ichikawa N."/>
            <person name="Katano-Makiyama Y."/>
            <person name="Hidaka K."/>
        </authorList>
    </citation>
    <scope>NUCLEOTIDE SEQUENCE [LARGE SCALE GENOMIC DNA]</scope>
    <source>
        <strain evidence="9 10">NBRC 104335</strain>
    </source>
</reference>
<dbReference type="InterPro" id="IPR002898">
    <property type="entry name" value="MotA_ExbB_proton_chnl"/>
</dbReference>
<comment type="subcellular location">
    <subcellularLocation>
        <location evidence="1">Cell membrane</location>
        <topology evidence="1">Multi-pass membrane protein</topology>
    </subcellularLocation>
    <subcellularLocation>
        <location evidence="6">Membrane</location>
        <topology evidence="6">Multi-pass membrane protein</topology>
    </subcellularLocation>
</comment>
<evidence type="ECO:0000259" key="8">
    <source>
        <dbReference type="Pfam" id="PF01618"/>
    </source>
</evidence>